<dbReference type="GO" id="GO:0006508">
    <property type="term" value="P:proteolysis"/>
    <property type="evidence" value="ECO:0007669"/>
    <property type="project" value="InterPro"/>
</dbReference>
<keyword evidence="1" id="KW-0378">Hydrolase</keyword>
<evidence type="ECO:0000259" key="2">
    <source>
        <dbReference type="PROSITE" id="PS50175"/>
    </source>
</evidence>
<dbReference type="KEGG" id="pdj:D0907_00750"/>
<name>A0AAD0WBE0_9GAMM</name>
<dbReference type="PROSITE" id="PS00141">
    <property type="entry name" value="ASP_PROTEASE"/>
    <property type="match status" value="1"/>
</dbReference>
<dbReference type="EMBL" id="CP032090">
    <property type="protein sequence ID" value="AXV63906.1"/>
    <property type="molecule type" value="Genomic_DNA"/>
</dbReference>
<dbReference type="InterPro" id="IPR021109">
    <property type="entry name" value="Peptidase_aspartic_dom_sf"/>
</dbReference>
<dbReference type="PROSITE" id="PS50175">
    <property type="entry name" value="ASP_PROT_RETROV"/>
    <property type="match status" value="1"/>
</dbReference>
<sequence length="370" mass="42547">MNTLLKLLLLCSLSINGYFFWQLSRQESTVIADKQQFTATQVNSAVQPKLFEHAITLFNNQQFDKAVAAYSQLKDNSPQYAQQLKHAWQQTVETWLLEQHEHISEQFLSAFLNSHPYDAAMLKLDAKRLINQGYVQQGIVNLMALSDQLDSNPHSDLTQQIEELTTLHSNHLINTQHWQQLLEHSQQWLEYAPYHAYYLYIHALAYYHLGDYVASQISLEQLPNNHAFKTQSDQLKQKIQHALAGVEKIKLTPRGAHYLVSSVINNEIEATLMIDTGASFTVIDQALLNTLSEPARYIDTLHVNTANGLVEAQRYRVQSFRIGQQKVDDFDILVINNHTGFGLLGMNFLEKFKFNINQQLDELELTKTIY</sequence>
<dbReference type="InterPro" id="IPR001969">
    <property type="entry name" value="Aspartic_peptidase_AS"/>
</dbReference>
<dbReference type="SUPFAM" id="SSF50630">
    <property type="entry name" value="Acid proteases"/>
    <property type="match status" value="1"/>
</dbReference>
<dbReference type="Gene3D" id="1.25.40.10">
    <property type="entry name" value="Tetratricopeptide repeat domain"/>
    <property type="match status" value="1"/>
</dbReference>
<dbReference type="RefSeq" id="WP_118843887.1">
    <property type="nucleotide sequence ID" value="NZ_CP032090.1"/>
</dbReference>
<dbReference type="CDD" id="cd05483">
    <property type="entry name" value="retropepsin_like_bacteria"/>
    <property type="match status" value="1"/>
</dbReference>
<dbReference type="GeneID" id="99503966"/>
<dbReference type="InterPro" id="IPR034122">
    <property type="entry name" value="Retropepsin-like_bacterial"/>
</dbReference>
<dbReference type="InterPro" id="IPR001995">
    <property type="entry name" value="Peptidase_A2_cat"/>
</dbReference>
<dbReference type="Gene3D" id="2.40.70.10">
    <property type="entry name" value="Acid Proteases"/>
    <property type="match status" value="1"/>
</dbReference>
<accession>A0AAD0WBE0</accession>
<dbReference type="SUPFAM" id="SSF48452">
    <property type="entry name" value="TPR-like"/>
    <property type="match status" value="1"/>
</dbReference>
<dbReference type="Pfam" id="PF13975">
    <property type="entry name" value="gag-asp_proteas"/>
    <property type="match status" value="1"/>
</dbReference>
<evidence type="ECO:0000313" key="4">
    <source>
        <dbReference type="Proteomes" id="UP000264605"/>
    </source>
</evidence>
<feature type="domain" description="Peptidase A2" evidence="2">
    <location>
        <begin position="270"/>
        <end position="348"/>
    </location>
</feature>
<dbReference type="InterPro" id="IPR011990">
    <property type="entry name" value="TPR-like_helical_dom_sf"/>
</dbReference>
<protein>
    <recommendedName>
        <fullName evidence="2">Peptidase A2 domain-containing protein</fullName>
    </recommendedName>
</protein>
<gene>
    <name evidence="3" type="ORF">D0907_00750</name>
</gene>
<dbReference type="AlphaFoldDB" id="A0AAD0WBE0"/>
<proteinExistence type="predicted"/>
<evidence type="ECO:0000256" key="1">
    <source>
        <dbReference type="ARBA" id="ARBA00022801"/>
    </source>
</evidence>
<dbReference type="GO" id="GO:0004190">
    <property type="term" value="F:aspartic-type endopeptidase activity"/>
    <property type="evidence" value="ECO:0007669"/>
    <property type="project" value="InterPro"/>
</dbReference>
<evidence type="ECO:0000313" key="3">
    <source>
        <dbReference type="EMBL" id="AXV63906.1"/>
    </source>
</evidence>
<organism evidence="3 4">
    <name type="scientific">Pseudoalteromonas lipolytica</name>
    <dbReference type="NCBI Taxonomy" id="570156"/>
    <lineage>
        <taxon>Bacteria</taxon>
        <taxon>Pseudomonadati</taxon>
        <taxon>Pseudomonadota</taxon>
        <taxon>Gammaproteobacteria</taxon>
        <taxon>Alteromonadales</taxon>
        <taxon>Pseudoalteromonadaceae</taxon>
        <taxon>Pseudoalteromonas</taxon>
    </lineage>
</organism>
<dbReference type="Proteomes" id="UP000264605">
    <property type="component" value="Chromosome"/>
</dbReference>
<reference evidence="3 4" key="1">
    <citation type="submission" date="2018-08" db="EMBL/GenBank/DDBJ databases">
        <title>Draft genome sequence of Pseudoalteromonas donghaensis HJ51.</title>
        <authorList>
            <person name="Oh J."/>
            <person name="Roh D."/>
        </authorList>
    </citation>
    <scope>NUCLEOTIDE SEQUENCE [LARGE SCALE GENOMIC DNA]</scope>
    <source>
        <strain evidence="3 4">HJ51</strain>
    </source>
</reference>